<evidence type="ECO:0000313" key="4">
    <source>
        <dbReference type="Proteomes" id="UP000319769"/>
    </source>
</evidence>
<dbReference type="RefSeq" id="WP_144756102.1">
    <property type="nucleotide sequence ID" value="NZ_VMNW02000105.1"/>
</dbReference>
<dbReference type="PANTHER" id="PTHR33371">
    <property type="entry name" value="INTERMEMBRANE PHOSPHOLIPID TRANSPORT SYSTEM BINDING PROTEIN MLAD-RELATED"/>
    <property type="match status" value="1"/>
</dbReference>
<gene>
    <name evidence="3" type="ORF">FPZ12_039515</name>
</gene>
<dbReference type="EMBL" id="VMNW02000105">
    <property type="protein sequence ID" value="KAA9151161.1"/>
    <property type="molecule type" value="Genomic_DNA"/>
</dbReference>
<keyword evidence="4" id="KW-1185">Reference proteome</keyword>
<dbReference type="NCBIfam" id="TIGR00996">
    <property type="entry name" value="Mtu_fam_mce"/>
    <property type="match status" value="1"/>
</dbReference>
<reference evidence="3" key="1">
    <citation type="submission" date="2019-09" db="EMBL/GenBank/DDBJ databases">
        <authorList>
            <person name="Teo W.F.A."/>
            <person name="Duangmal K."/>
        </authorList>
    </citation>
    <scope>NUCLEOTIDE SEQUENCE [LARGE SCALE GENOMIC DNA]</scope>
    <source>
        <strain evidence="3">K81G1</strain>
    </source>
</reference>
<dbReference type="Proteomes" id="UP000319769">
    <property type="component" value="Unassembled WGS sequence"/>
</dbReference>
<dbReference type="InterPro" id="IPR024516">
    <property type="entry name" value="Mce_C"/>
</dbReference>
<dbReference type="Pfam" id="PF02470">
    <property type="entry name" value="MlaD"/>
    <property type="match status" value="1"/>
</dbReference>
<organism evidence="3 4">
    <name type="scientific">Amycolatopsis acidicola</name>
    <dbReference type="NCBI Taxonomy" id="2596893"/>
    <lineage>
        <taxon>Bacteria</taxon>
        <taxon>Bacillati</taxon>
        <taxon>Actinomycetota</taxon>
        <taxon>Actinomycetes</taxon>
        <taxon>Pseudonocardiales</taxon>
        <taxon>Pseudonocardiaceae</taxon>
        <taxon>Amycolatopsis</taxon>
    </lineage>
</organism>
<proteinExistence type="predicted"/>
<sequence length="344" mass="35909">MKARVAAVLATATVLSGCSLSFQDVPVGRAPEGESYHLTLVFQDASNLPIGGKVQLGQAVVGRVSELRAKDFQAQVTIAVRQDVRLPAGTKAQLQVTSALGEEFIALEPGSGQGTLADGAVIGLADTSRGPSVEDLLAAAGTVLNGAGIDQLRTIVTETNTALGGREQEVRDLLTRLDSLLASVDAHRGELTRTIDSVSALTTTVNNERATLEAGLTRITPALQVIIDQRGTLDDLFGRVGSLSRVTQNVLGKTEDQVLTLTRQVRPLLDEVGGLNDSLGHALAGIAPFQQRLAAAVPGDYLNLDGTVDVPNTLLPLLTGQPPPAPGSEPEPVTLQDFLAKGTR</sequence>
<dbReference type="InterPro" id="IPR003399">
    <property type="entry name" value="Mce/MlaD"/>
</dbReference>
<name>A0A5N0URH0_9PSEU</name>
<dbReference type="PROSITE" id="PS51257">
    <property type="entry name" value="PROKAR_LIPOPROTEIN"/>
    <property type="match status" value="1"/>
</dbReference>
<dbReference type="InterPro" id="IPR005693">
    <property type="entry name" value="Mce"/>
</dbReference>
<feature type="domain" description="Mammalian cell entry C-terminal" evidence="2">
    <location>
        <begin position="115"/>
        <end position="297"/>
    </location>
</feature>
<evidence type="ECO:0000313" key="3">
    <source>
        <dbReference type="EMBL" id="KAA9151161.1"/>
    </source>
</evidence>
<evidence type="ECO:0000259" key="1">
    <source>
        <dbReference type="Pfam" id="PF02470"/>
    </source>
</evidence>
<dbReference type="OrthoDB" id="9774928at2"/>
<comment type="caution">
    <text evidence="3">The sequence shown here is derived from an EMBL/GenBank/DDBJ whole genome shotgun (WGS) entry which is preliminary data.</text>
</comment>
<protein>
    <submittedName>
        <fullName evidence="3">MCE family protein</fullName>
    </submittedName>
</protein>
<dbReference type="Pfam" id="PF11887">
    <property type="entry name" value="Mce4_CUP1"/>
    <property type="match status" value="1"/>
</dbReference>
<accession>A0A5N0URH0</accession>
<dbReference type="InterPro" id="IPR052336">
    <property type="entry name" value="MlaD_Phospholipid_Transporter"/>
</dbReference>
<dbReference type="AlphaFoldDB" id="A0A5N0URH0"/>
<feature type="domain" description="Mce/MlaD" evidence="1">
    <location>
        <begin position="35"/>
        <end position="110"/>
    </location>
</feature>
<dbReference type="PANTHER" id="PTHR33371:SF15">
    <property type="entry name" value="LIPOPROTEIN LPRN"/>
    <property type="match status" value="1"/>
</dbReference>
<evidence type="ECO:0000259" key="2">
    <source>
        <dbReference type="Pfam" id="PF11887"/>
    </source>
</evidence>
<dbReference type="GO" id="GO:0005576">
    <property type="term" value="C:extracellular region"/>
    <property type="evidence" value="ECO:0007669"/>
    <property type="project" value="TreeGrafter"/>
</dbReference>